<accession>A0A9D0Z1K4</accession>
<dbReference type="GO" id="GO:0044210">
    <property type="term" value="P:'de novo' CTP biosynthetic process"/>
    <property type="evidence" value="ECO:0007669"/>
    <property type="project" value="UniProtKB-UniRule"/>
</dbReference>
<dbReference type="NCBIfam" id="TIGR02075">
    <property type="entry name" value="pyrH_bact"/>
    <property type="match status" value="1"/>
</dbReference>
<evidence type="ECO:0000256" key="11">
    <source>
        <dbReference type="HAMAP-Rule" id="MF_01220"/>
    </source>
</evidence>
<dbReference type="Proteomes" id="UP000886796">
    <property type="component" value="Unassembled WGS sequence"/>
</dbReference>
<dbReference type="GO" id="GO:0005737">
    <property type="term" value="C:cytoplasm"/>
    <property type="evidence" value="ECO:0007669"/>
    <property type="project" value="UniProtKB-SubCell"/>
</dbReference>
<evidence type="ECO:0000256" key="2">
    <source>
        <dbReference type="ARBA" id="ARBA00004791"/>
    </source>
</evidence>
<dbReference type="InterPro" id="IPR036393">
    <property type="entry name" value="AceGlu_kinase-like_sf"/>
</dbReference>
<keyword evidence="8 11" id="KW-0067">ATP-binding</keyword>
<dbReference type="GO" id="GO:0005524">
    <property type="term" value="F:ATP binding"/>
    <property type="evidence" value="ECO:0007669"/>
    <property type="project" value="UniProtKB-KW"/>
</dbReference>
<keyword evidence="7 11" id="KW-0418">Kinase</keyword>
<name>A0A9D0Z1K4_9FIRM</name>
<keyword evidence="4 11" id="KW-0963">Cytoplasm</keyword>
<evidence type="ECO:0000256" key="7">
    <source>
        <dbReference type="ARBA" id="ARBA00022777"/>
    </source>
</evidence>
<reference evidence="13" key="1">
    <citation type="submission" date="2020-10" db="EMBL/GenBank/DDBJ databases">
        <authorList>
            <person name="Gilroy R."/>
        </authorList>
    </citation>
    <scope>NUCLEOTIDE SEQUENCE</scope>
    <source>
        <strain evidence="13">13361</strain>
    </source>
</reference>
<comment type="caution">
    <text evidence="13">The sequence shown here is derived from an EMBL/GenBank/DDBJ whole genome shotgun (WGS) entry which is preliminary data.</text>
</comment>
<dbReference type="InterPro" id="IPR011817">
    <property type="entry name" value="Uridylate_kinase"/>
</dbReference>
<comment type="pathway">
    <text evidence="2 11">Pyrimidine metabolism; CTP biosynthesis via de novo pathway; UDP from UMP (UMPK route): step 1/1.</text>
</comment>
<evidence type="ECO:0000256" key="9">
    <source>
        <dbReference type="ARBA" id="ARBA00022975"/>
    </source>
</evidence>
<comment type="function">
    <text evidence="11">Catalyzes the reversible phosphorylation of UMP to UDP.</text>
</comment>
<comment type="subunit">
    <text evidence="11">Homohexamer.</text>
</comment>
<dbReference type="EC" id="2.7.4.22" evidence="11"/>
<reference evidence="13" key="2">
    <citation type="journal article" date="2021" name="PeerJ">
        <title>Extensive microbial diversity within the chicken gut microbiome revealed by metagenomics and culture.</title>
        <authorList>
            <person name="Gilroy R."/>
            <person name="Ravi A."/>
            <person name="Getino M."/>
            <person name="Pursley I."/>
            <person name="Horton D.L."/>
            <person name="Alikhan N.F."/>
            <person name="Baker D."/>
            <person name="Gharbi K."/>
            <person name="Hall N."/>
            <person name="Watson M."/>
            <person name="Adriaenssens E.M."/>
            <person name="Foster-Nyarko E."/>
            <person name="Jarju S."/>
            <person name="Secka A."/>
            <person name="Antonio M."/>
            <person name="Oren A."/>
            <person name="Chaudhuri R.R."/>
            <person name="La Ragione R."/>
            <person name="Hildebrand F."/>
            <person name="Pallen M.J."/>
        </authorList>
    </citation>
    <scope>NUCLEOTIDE SEQUENCE</scope>
    <source>
        <strain evidence="13">13361</strain>
    </source>
</reference>
<keyword evidence="6 11" id="KW-0547">Nucleotide-binding</keyword>
<feature type="binding site" evidence="11">
    <location>
        <begin position="12"/>
        <end position="15"/>
    </location>
    <ligand>
        <name>ATP</name>
        <dbReference type="ChEBI" id="CHEBI:30616"/>
    </ligand>
</feature>
<dbReference type="InterPro" id="IPR015963">
    <property type="entry name" value="Uridylate_kinase_bac"/>
</dbReference>
<evidence type="ECO:0000256" key="5">
    <source>
        <dbReference type="ARBA" id="ARBA00022679"/>
    </source>
</evidence>
<dbReference type="Pfam" id="PF00696">
    <property type="entry name" value="AA_kinase"/>
    <property type="match status" value="1"/>
</dbReference>
<organism evidence="13 14">
    <name type="scientific">Candidatus Faecousia excrementigallinarum</name>
    <dbReference type="NCBI Taxonomy" id="2840806"/>
    <lineage>
        <taxon>Bacteria</taxon>
        <taxon>Bacillati</taxon>
        <taxon>Bacillota</taxon>
        <taxon>Clostridia</taxon>
        <taxon>Eubacteriales</taxon>
        <taxon>Oscillospiraceae</taxon>
        <taxon>Faecousia</taxon>
    </lineage>
</organism>
<dbReference type="FunFam" id="3.40.1160.10:FF:000001">
    <property type="entry name" value="Uridylate kinase"/>
    <property type="match status" value="1"/>
</dbReference>
<protein>
    <recommendedName>
        <fullName evidence="11">Uridylate kinase</fullName>
        <shortName evidence="11">UK</shortName>
        <ecNumber evidence="11">2.7.4.22</ecNumber>
    </recommendedName>
    <alternativeName>
        <fullName evidence="11">Uridine monophosphate kinase</fullName>
        <shortName evidence="11">UMP kinase</shortName>
        <shortName evidence="11">UMPK</shortName>
    </alternativeName>
</protein>
<keyword evidence="5 11" id="KW-0808">Transferase</keyword>
<evidence type="ECO:0000313" key="13">
    <source>
        <dbReference type="EMBL" id="HIQ67601.1"/>
    </source>
</evidence>
<comment type="subcellular location">
    <subcellularLocation>
        <location evidence="1 11">Cytoplasm</location>
    </subcellularLocation>
</comment>
<dbReference type="SUPFAM" id="SSF53633">
    <property type="entry name" value="Carbamate kinase-like"/>
    <property type="match status" value="1"/>
</dbReference>
<proteinExistence type="inferred from homology"/>
<feature type="binding site" evidence="11">
    <location>
        <begin position="135"/>
        <end position="142"/>
    </location>
    <ligand>
        <name>UMP</name>
        <dbReference type="ChEBI" id="CHEBI:57865"/>
    </ligand>
</feature>
<dbReference type="AlphaFoldDB" id="A0A9D0Z1K4"/>
<evidence type="ECO:0000256" key="3">
    <source>
        <dbReference type="ARBA" id="ARBA00007614"/>
    </source>
</evidence>
<evidence type="ECO:0000256" key="8">
    <source>
        <dbReference type="ARBA" id="ARBA00022840"/>
    </source>
</evidence>
<comment type="caution">
    <text evidence="11">Lacks conserved residue(s) required for the propagation of feature annotation.</text>
</comment>
<comment type="similarity">
    <text evidence="3 11">Belongs to the UMP kinase family.</text>
</comment>
<feature type="binding site" evidence="11">
    <location>
        <position position="171"/>
    </location>
    <ligand>
        <name>ATP</name>
        <dbReference type="ChEBI" id="CHEBI:30616"/>
    </ligand>
</feature>
<feature type="binding site" evidence="11">
    <location>
        <position position="55"/>
    </location>
    <ligand>
        <name>ATP</name>
        <dbReference type="ChEBI" id="CHEBI:30616"/>
    </ligand>
</feature>
<evidence type="ECO:0000256" key="1">
    <source>
        <dbReference type="ARBA" id="ARBA00004496"/>
    </source>
</evidence>
<dbReference type="InterPro" id="IPR001048">
    <property type="entry name" value="Asp/Glu/Uridylate_kinase"/>
</dbReference>
<evidence type="ECO:0000256" key="4">
    <source>
        <dbReference type="ARBA" id="ARBA00022490"/>
    </source>
</evidence>
<comment type="activity regulation">
    <text evidence="11">Inhibited by UTP.</text>
</comment>
<keyword evidence="9 11" id="KW-0665">Pyrimidine biosynthesis</keyword>
<sequence length="240" mass="26001">MPQIKYRRILLKISGEALAGEAHRGLNFDIVNDVCRVIKQCVDMGVQVGLVVGGGNFWRGVKDGADKMQRSHGDAMGMLATVMNAIAVADALEKQGVDARVLSAVEMNKFAEYFTRDTAERYLNDGKVVLFAAGTGNPYFSTDTGAVLRGVEIEADAILLAKNVDGIYSADPNVDPTAVKYDTLTYDQVLAQHLKATDTTAMTLAMDNHMVLACFALKDPQNIIRVVCGEKIGTIVKEEI</sequence>
<comment type="catalytic activity">
    <reaction evidence="10 11">
        <text>UMP + ATP = UDP + ADP</text>
        <dbReference type="Rhea" id="RHEA:24400"/>
        <dbReference type="ChEBI" id="CHEBI:30616"/>
        <dbReference type="ChEBI" id="CHEBI:57865"/>
        <dbReference type="ChEBI" id="CHEBI:58223"/>
        <dbReference type="ChEBI" id="CHEBI:456216"/>
        <dbReference type="EC" id="2.7.4.22"/>
    </reaction>
</comment>
<dbReference type="GO" id="GO:0033862">
    <property type="term" value="F:UMP kinase activity"/>
    <property type="evidence" value="ECO:0007669"/>
    <property type="project" value="UniProtKB-EC"/>
</dbReference>
<gene>
    <name evidence="11" type="primary">pyrH</name>
    <name evidence="13" type="ORF">IAB74_03720</name>
</gene>
<dbReference type="HAMAP" id="MF_01220_B">
    <property type="entry name" value="PyrH_B"/>
    <property type="match status" value="1"/>
</dbReference>
<dbReference type="Gene3D" id="3.40.1160.10">
    <property type="entry name" value="Acetylglutamate kinase-like"/>
    <property type="match status" value="1"/>
</dbReference>
<feature type="binding site" evidence="11">
    <location>
        <position position="54"/>
    </location>
    <ligand>
        <name>UMP</name>
        <dbReference type="ChEBI" id="CHEBI:57865"/>
    </ligand>
</feature>
<dbReference type="GO" id="GO:0006225">
    <property type="term" value="P:UDP biosynthetic process"/>
    <property type="evidence" value="ECO:0007669"/>
    <property type="project" value="TreeGrafter"/>
</dbReference>
<dbReference type="PIRSF" id="PIRSF005650">
    <property type="entry name" value="Uridylate_kin"/>
    <property type="match status" value="1"/>
</dbReference>
<evidence type="ECO:0000313" key="14">
    <source>
        <dbReference type="Proteomes" id="UP000886796"/>
    </source>
</evidence>
<feature type="binding site" evidence="11">
    <location>
        <position position="168"/>
    </location>
    <ligand>
        <name>ATP</name>
        <dbReference type="ChEBI" id="CHEBI:30616"/>
    </ligand>
</feature>
<feature type="binding site" evidence="11">
    <location>
        <position position="163"/>
    </location>
    <ligand>
        <name>ATP</name>
        <dbReference type="ChEBI" id="CHEBI:30616"/>
    </ligand>
</feature>
<evidence type="ECO:0000256" key="6">
    <source>
        <dbReference type="ARBA" id="ARBA00022741"/>
    </source>
</evidence>
<feature type="binding site" evidence="11">
    <location>
        <position position="59"/>
    </location>
    <ligand>
        <name>ATP</name>
        <dbReference type="ChEBI" id="CHEBI:30616"/>
    </ligand>
</feature>
<evidence type="ECO:0000259" key="12">
    <source>
        <dbReference type="Pfam" id="PF00696"/>
    </source>
</evidence>
<dbReference type="CDD" id="cd04254">
    <property type="entry name" value="AAK_UMPK-PyrH-Ec"/>
    <property type="match status" value="1"/>
</dbReference>
<dbReference type="EMBL" id="DVFK01000057">
    <property type="protein sequence ID" value="HIQ67601.1"/>
    <property type="molecule type" value="Genomic_DNA"/>
</dbReference>
<dbReference type="PANTHER" id="PTHR42833:SF4">
    <property type="entry name" value="URIDYLATE KINASE PUMPKIN, CHLOROPLASTIC"/>
    <property type="match status" value="1"/>
</dbReference>
<feature type="binding site" evidence="11">
    <location>
        <position position="74"/>
    </location>
    <ligand>
        <name>UMP</name>
        <dbReference type="ChEBI" id="CHEBI:57865"/>
    </ligand>
</feature>
<feature type="domain" description="Aspartate/glutamate/uridylate kinase" evidence="12">
    <location>
        <begin position="8"/>
        <end position="214"/>
    </location>
</feature>
<dbReference type="PANTHER" id="PTHR42833">
    <property type="entry name" value="URIDYLATE KINASE"/>
    <property type="match status" value="1"/>
</dbReference>
<evidence type="ECO:0000256" key="10">
    <source>
        <dbReference type="ARBA" id="ARBA00047767"/>
    </source>
</evidence>